<dbReference type="InterPro" id="IPR020583">
    <property type="entry name" value="Inositol_monoP_metal-BS"/>
</dbReference>
<gene>
    <name evidence="6" type="ORF">GCM10011517_24840</name>
</gene>
<dbReference type="PANTHER" id="PTHR20854:SF4">
    <property type="entry name" value="INOSITOL-1-MONOPHOSPHATASE-RELATED"/>
    <property type="match status" value="1"/>
</dbReference>
<evidence type="ECO:0000256" key="2">
    <source>
        <dbReference type="ARBA" id="ARBA00022723"/>
    </source>
</evidence>
<feature type="binding site" evidence="5">
    <location>
        <position position="205"/>
    </location>
    <ligand>
        <name>Mg(2+)</name>
        <dbReference type="ChEBI" id="CHEBI:18420"/>
        <label>1</label>
        <note>catalytic</note>
    </ligand>
</feature>
<reference evidence="6" key="1">
    <citation type="journal article" date="2014" name="Int. J. Syst. Evol. Microbiol.">
        <title>Complete genome sequence of Corynebacterium casei LMG S-19264T (=DSM 44701T), isolated from a smear-ripened cheese.</title>
        <authorList>
            <consortium name="US DOE Joint Genome Institute (JGI-PGF)"/>
            <person name="Walter F."/>
            <person name="Albersmeier A."/>
            <person name="Kalinowski J."/>
            <person name="Ruckert C."/>
        </authorList>
    </citation>
    <scope>NUCLEOTIDE SEQUENCE</scope>
    <source>
        <strain evidence="6">CGMCC 1.16012</strain>
    </source>
</reference>
<feature type="binding site" evidence="5">
    <location>
        <position position="88"/>
    </location>
    <ligand>
        <name>Mg(2+)</name>
        <dbReference type="ChEBI" id="CHEBI:18420"/>
        <label>1</label>
        <note>catalytic</note>
    </ligand>
</feature>
<dbReference type="PANTHER" id="PTHR20854">
    <property type="entry name" value="INOSITOL MONOPHOSPHATASE"/>
    <property type="match status" value="1"/>
</dbReference>
<organism evidence="6 7">
    <name type="scientific">Actibacterium pelagium</name>
    <dbReference type="NCBI Taxonomy" id="2029103"/>
    <lineage>
        <taxon>Bacteria</taxon>
        <taxon>Pseudomonadati</taxon>
        <taxon>Pseudomonadota</taxon>
        <taxon>Alphaproteobacteria</taxon>
        <taxon>Rhodobacterales</taxon>
        <taxon>Roseobacteraceae</taxon>
        <taxon>Actibacterium</taxon>
    </lineage>
</organism>
<keyword evidence="2 5" id="KW-0479">Metal-binding</keyword>
<evidence type="ECO:0000256" key="1">
    <source>
        <dbReference type="ARBA" id="ARBA00009759"/>
    </source>
</evidence>
<evidence type="ECO:0000313" key="7">
    <source>
        <dbReference type="Proteomes" id="UP000606730"/>
    </source>
</evidence>
<dbReference type="OrthoDB" id="9785695at2"/>
<feature type="binding site" evidence="5">
    <location>
        <position position="85"/>
    </location>
    <ligand>
        <name>Mg(2+)</name>
        <dbReference type="ChEBI" id="CHEBI:18420"/>
        <label>1</label>
        <note>catalytic</note>
    </ligand>
</feature>
<dbReference type="PRINTS" id="PR00377">
    <property type="entry name" value="IMPHPHTASES"/>
</dbReference>
<dbReference type="GO" id="GO:0046872">
    <property type="term" value="F:metal ion binding"/>
    <property type="evidence" value="ECO:0007669"/>
    <property type="project" value="UniProtKB-KW"/>
</dbReference>
<dbReference type="GO" id="GO:0006020">
    <property type="term" value="P:inositol metabolic process"/>
    <property type="evidence" value="ECO:0007669"/>
    <property type="project" value="TreeGrafter"/>
</dbReference>
<name>A0A917AJ91_9RHOB</name>
<dbReference type="Pfam" id="PF00459">
    <property type="entry name" value="Inositol_P"/>
    <property type="match status" value="1"/>
</dbReference>
<reference evidence="6" key="2">
    <citation type="submission" date="2020-09" db="EMBL/GenBank/DDBJ databases">
        <authorList>
            <person name="Sun Q."/>
            <person name="Zhou Y."/>
        </authorList>
    </citation>
    <scope>NUCLEOTIDE SEQUENCE</scope>
    <source>
        <strain evidence="6">CGMCC 1.16012</strain>
    </source>
</reference>
<keyword evidence="4 5" id="KW-0460">Magnesium</keyword>
<dbReference type="AlphaFoldDB" id="A0A917AJ91"/>
<evidence type="ECO:0000256" key="4">
    <source>
        <dbReference type="ARBA" id="ARBA00022842"/>
    </source>
</evidence>
<dbReference type="InterPro" id="IPR000760">
    <property type="entry name" value="Inositol_monophosphatase-like"/>
</dbReference>
<feature type="binding site" evidence="5">
    <location>
        <position position="87"/>
    </location>
    <ligand>
        <name>Mg(2+)</name>
        <dbReference type="ChEBI" id="CHEBI:18420"/>
        <label>1</label>
        <note>catalytic</note>
    </ligand>
</feature>
<keyword evidence="3" id="KW-0378">Hydrolase</keyword>
<keyword evidence="7" id="KW-1185">Reference proteome</keyword>
<dbReference type="RefSeq" id="WP_095594380.1">
    <property type="nucleotide sequence ID" value="NZ_BMKN01000002.1"/>
</dbReference>
<protein>
    <submittedName>
        <fullName evidence="6">3'(2'),5'-bisphosphate nucleotidase CysQ</fullName>
    </submittedName>
</protein>
<dbReference type="EMBL" id="BMKN01000002">
    <property type="protein sequence ID" value="GGE56239.1"/>
    <property type="molecule type" value="Genomic_DNA"/>
</dbReference>
<sequence>MPESDLPLLIEAAKEAGRIATHFWGNSPEVWEKSDGQGPVSEADIAVDRALREILTDARPNYGWLSEETEDDLARLQADTVFVVDPIDGTRAFLNGEPTFATSIGLVQNGRAIAGVVYLPALDKLYTGAIGAGAALNGAAIQTSDRVALDGADILAAKPTFQAHHWRDMPNVQRHFRTSLAYRLCLVAEGRFDAMLTLRDTWHWDIAAGAVIVAEAGGAATDKTGADLTFNSPVAQSQGIVATAGALHAETIKRLA</sequence>
<comment type="caution">
    <text evidence="6">The sequence shown here is derived from an EMBL/GenBank/DDBJ whole genome shotgun (WGS) entry which is preliminary data.</text>
</comment>
<dbReference type="PROSITE" id="PS00630">
    <property type="entry name" value="IMP_2"/>
    <property type="match status" value="1"/>
</dbReference>
<evidence type="ECO:0000256" key="3">
    <source>
        <dbReference type="ARBA" id="ARBA00022801"/>
    </source>
</evidence>
<dbReference type="InterPro" id="IPR020550">
    <property type="entry name" value="Inositol_monophosphatase_CS"/>
</dbReference>
<proteinExistence type="inferred from homology"/>
<comment type="cofactor">
    <cofactor evidence="5">
        <name>Mg(2+)</name>
        <dbReference type="ChEBI" id="CHEBI:18420"/>
    </cofactor>
</comment>
<dbReference type="Gene3D" id="3.40.190.80">
    <property type="match status" value="1"/>
</dbReference>
<dbReference type="Proteomes" id="UP000606730">
    <property type="component" value="Unassembled WGS sequence"/>
</dbReference>
<dbReference type="PROSITE" id="PS00629">
    <property type="entry name" value="IMP_1"/>
    <property type="match status" value="1"/>
</dbReference>
<comment type="similarity">
    <text evidence="1">Belongs to the inositol monophosphatase superfamily.</text>
</comment>
<evidence type="ECO:0000313" key="6">
    <source>
        <dbReference type="EMBL" id="GGE56239.1"/>
    </source>
</evidence>
<dbReference type="GO" id="GO:0008934">
    <property type="term" value="F:inositol monophosphate 1-phosphatase activity"/>
    <property type="evidence" value="ECO:0007669"/>
    <property type="project" value="TreeGrafter"/>
</dbReference>
<dbReference type="Gene3D" id="3.30.540.10">
    <property type="entry name" value="Fructose-1,6-Bisphosphatase, subunit A, domain 1"/>
    <property type="match status" value="1"/>
</dbReference>
<dbReference type="SUPFAM" id="SSF56655">
    <property type="entry name" value="Carbohydrate phosphatase"/>
    <property type="match status" value="1"/>
</dbReference>
<accession>A0A917AJ91</accession>
<dbReference type="CDD" id="cd01638">
    <property type="entry name" value="CysQ"/>
    <property type="match status" value="1"/>
</dbReference>
<evidence type="ECO:0000256" key="5">
    <source>
        <dbReference type="PIRSR" id="PIRSR600760-2"/>
    </source>
</evidence>
<feature type="binding site" evidence="5">
    <location>
        <position position="67"/>
    </location>
    <ligand>
        <name>Mg(2+)</name>
        <dbReference type="ChEBI" id="CHEBI:18420"/>
        <label>1</label>
        <note>catalytic</note>
    </ligand>
</feature>
<dbReference type="GO" id="GO:0007165">
    <property type="term" value="P:signal transduction"/>
    <property type="evidence" value="ECO:0007669"/>
    <property type="project" value="TreeGrafter"/>
</dbReference>
<dbReference type="GO" id="GO:0046854">
    <property type="term" value="P:phosphatidylinositol phosphate biosynthetic process"/>
    <property type="evidence" value="ECO:0007669"/>
    <property type="project" value="InterPro"/>
</dbReference>